<dbReference type="SUPFAM" id="SSF56112">
    <property type="entry name" value="Protein kinase-like (PK-like)"/>
    <property type="match status" value="1"/>
</dbReference>
<accession>A0A7D5ISE2</accession>
<sequence length="351" mass="37037">MTPVPAVVSAEGRLWQVGRAWPAVDGGHDLELSTPGAPGVRAGRWRAGRAVLEQPAGDARLPALAAVAGAGEIVSWRRGRRAVVRERAGGAFVKVVRPHAAAGVLRAHTEAAAFRDGFTVPEPLPASPTDEPGVVRLSLVPGRTLCDLGADDAVPDALVDRAWHAWAAGWRRVLARSAVGMRRHGPRDEAAVLRSWALAAAPLADDAEGLAAHAETVAARLVDGAAQDAVVGHRDLHDKQVLFDDSGDPAGAAGLIDLDTAAAVEPALDLANLRVHVAWREAQSRLSAQRAASARAAIDALAAAVGVDPERMRVYEDATRLRLGAVYLFRPQWHDTAQAWLRASAASQTRR</sequence>
<dbReference type="Proteomes" id="UP000509638">
    <property type="component" value="Chromosome"/>
</dbReference>
<dbReference type="AlphaFoldDB" id="A0A7D5ISE2"/>
<proteinExistence type="predicted"/>
<evidence type="ECO:0008006" key="3">
    <source>
        <dbReference type="Google" id="ProtNLM"/>
    </source>
</evidence>
<dbReference type="RefSeq" id="WP_178011512.1">
    <property type="nucleotide sequence ID" value="NZ_CP058316.1"/>
</dbReference>
<gene>
    <name evidence="1" type="ORF">HW566_06860</name>
</gene>
<dbReference type="EMBL" id="CP058316">
    <property type="protein sequence ID" value="QLD11517.1"/>
    <property type="molecule type" value="Genomic_DNA"/>
</dbReference>
<reference evidence="1 2" key="1">
    <citation type="submission" date="2020-06" db="EMBL/GenBank/DDBJ databases">
        <authorList>
            <person name="Jo H."/>
        </authorList>
    </citation>
    <scope>NUCLEOTIDE SEQUENCE [LARGE SCALE GENOMIC DNA]</scope>
    <source>
        <strain evidence="1 2">I46</strain>
    </source>
</reference>
<evidence type="ECO:0000313" key="1">
    <source>
        <dbReference type="EMBL" id="QLD11517.1"/>
    </source>
</evidence>
<dbReference type="Gene3D" id="3.90.1200.10">
    <property type="match status" value="1"/>
</dbReference>
<evidence type="ECO:0000313" key="2">
    <source>
        <dbReference type="Proteomes" id="UP000509638"/>
    </source>
</evidence>
<organism evidence="1 2">
    <name type="scientific">Microbacterium oleivorans</name>
    <dbReference type="NCBI Taxonomy" id="273677"/>
    <lineage>
        <taxon>Bacteria</taxon>
        <taxon>Bacillati</taxon>
        <taxon>Actinomycetota</taxon>
        <taxon>Actinomycetes</taxon>
        <taxon>Micrococcales</taxon>
        <taxon>Microbacteriaceae</taxon>
        <taxon>Microbacterium</taxon>
    </lineage>
</organism>
<dbReference type="InterPro" id="IPR011009">
    <property type="entry name" value="Kinase-like_dom_sf"/>
</dbReference>
<protein>
    <recommendedName>
        <fullName evidence="3">Aminoglycoside phosphotransferase domain-containing protein</fullName>
    </recommendedName>
</protein>
<name>A0A7D5ISE2_9MICO</name>